<sequence length="655" mass="75377">MSCTYKIIGKLLATHIKPLLSVLVDSDQTRFIPGRKIEDNILTLRMVDEWGRISGEDNLFIKLDFTKAFDQVSWIFIWHTLSIFIRASARDFQLARQAVEKFEKASGVILNVHKSLVMSLGSDRHRPWLLDSGCDSRRRFKHMGVWSGKDITEQEITEKIKEVTDGRLKCWVNMHLSFTSRLLLIKHILSAIPSHHLMSVGLDTKGLQRINSSLRQFLWGTSEGGKPKTSLIAWKKLHWPTNSGGLGWVNLQDRMSSYLAYNSLRLLQSEESIRSGCSWQQRFFTSTSRGAPSQVGAHKKSCYFRIPKALVLTKLLSAWFKLEELLKITSSTPAVHLNIARRWARKLKWRSVNDMRHTTGSWRNIHEELLRATLFPEEEAKISLQSAWSPVWNSNPVHLPLAKLPGWHWSLGDHKIELSKVSRNQLAKISAHKQSAEPPVVDRTWHLSSDKWKILWNLPVTWRTKIELWHFLHHGYFTNSRARRMRVSDGLCKWCGDGIEPTEHLFWLCQKLSIRKSQLLFLLRPLLLQTAGHEDRLTAIIHYLVTHTDRGIATIQVLTAWIQEIWKDQNSHFSRGVRSRFPISVVLHHARDELTAKHVGNISDIRRALLIKALDLIENWRISIDLETSTPMTGEVRTLGSSLSDSSYTSSQESA</sequence>
<proteinExistence type="predicted"/>
<dbReference type="EMBL" id="JBJQOH010000003">
    <property type="protein sequence ID" value="KAL3692148.1"/>
    <property type="molecule type" value="Genomic_DNA"/>
</dbReference>
<dbReference type="PANTHER" id="PTHR33116">
    <property type="entry name" value="REVERSE TRANSCRIPTASE ZINC-BINDING DOMAIN-CONTAINING PROTEIN-RELATED-RELATED"/>
    <property type="match status" value="1"/>
</dbReference>
<dbReference type="AlphaFoldDB" id="A0ABD3HKK1"/>
<gene>
    <name evidence="2" type="ORF">R1sor_005799</name>
</gene>
<evidence type="ECO:0000313" key="3">
    <source>
        <dbReference type="Proteomes" id="UP001633002"/>
    </source>
</evidence>
<dbReference type="Proteomes" id="UP001633002">
    <property type="component" value="Unassembled WGS sequence"/>
</dbReference>
<keyword evidence="3" id="KW-1185">Reference proteome</keyword>
<feature type="domain" description="Reverse transcriptase" evidence="1">
    <location>
        <begin position="1"/>
        <end position="82"/>
    </location>
</feature>
<dbReference type="InterPro" id="IPR000477">
    <property type="entry name" value="RT_dom"/>
</dbReference>
<accession>A0ABD3HKK1</accession>
<comment type="caution">
    <text evidence="2">The sequence shown here is derived from an EMBL/GenBank/DDBJ whole genome shotgun (WGS) entry which is preliminary data.</text>
</comment>
<dbReference type="PANTHER" id="PTHR33116:SF86">
    <property type="entry name" value="REVERSE TRANSCRIPTASE DOMAIN-CONTAINING PROTEIN"/>
    <property type="match status" value="1"/>
</dbReference>
<organism evidence="2 3">
    <name type="scientific">Riccia sorocarpa</name>
    <dbReference type="NCBI Taxonomy" id="122646"/>
    <lineage>
        <taxon>Eukaryota</taxon>
        <taxon>Viridiplantae</taxon>
        <taxon>Streptophyta</taxon>
        <taxon>Embryophyta</taxon>
        <taxon>Marchantiophyta</taxon>
        <taxon>Marchantiopsida</taxon>
        <taxon>Marchantiidae</taxon>
        <taxon>Marchantiales</taxon>
        <taxon>Ricciaceae</taxon>
        <taxon>Riccia</taxon>
    </lineage>
</organism>
<name>A0ABD3HKK1_9MARC</name>
<evidence type="ECO:0000259" key="1">
    <source>
        <dbReference type="Pfam" id="PF00078"/>
    </source>
</evidence>
<dbReference type="Pfam" id="PF00078">
    <property type="entry name" value="RVT_1"/>
    <property type="match status" value="1"/>
</dbReference>
<reference evidence="2 3" key="1">
    <citation type="submission" date="2024-09" db="EMBL/GenBank/DDBJ databases">
        <title>Chromosome-scale assembly of Riccia sorocarpa.</title>
        <authorList>
            <person name="Paukszto L."/>
        </authorList>
    </citation>
    <scope>NUCLEOTIDE SEQUENCE [LARGE SCALE GENOMIC DNA]</scope>
    <source>
        <strain evidence="2">LP-2024</strain>
        <tissue evidence="2">Aerial parts of the thallus</tissue>
    </source>
</reference>
<protein>
    <recommendedName>
        <fullName evidence="1">Reverse transcriptase domain-containing protein</fullName>
    </recommendedName>
</protein>
<evidence type="ECO:0000313" key="2">
    <source>
        <dbReference type="EMBL" id="KAL3692148.1"/>
    </source>
</evidence>